<dbReference type="Proteomes" id="UP000622687">
    <property type="component" value="Unassembled WGS sequence"/>
</dbReference>
<dbReference type="GO" id="GO:0003677">
    <property type="term" value="F:DNA binding"/>
    <property type="evidence" value="ECO:0007669"/>
    <property type="project" value="UniProtKB-KW"/>
</dbReference>
<dbReference type="PROSITE" id="PS50943">
    <property type="entry name" value="HTH_CROC1"/>
    <property type="match status" value="1"/>
</dbReference>
<evidence type="ECO:0000313" key="4">
    <source>
        <dbReference type="Proteomes" id="UP000622687"/>
    </source>
</evidence>
<dbReference type="PANTHER" id="PTHR46558:SF11">
    <property type="entry name" value="HTH-TYPE TRANSCRIPTIONAL REGULATOR XRE"/>
    <property type="match status" value="1"/>
</dbReference>
<comment type="caution">
    <text evidence="3">The sequence shown here is derived from an EMBL/GenBank/DDBJ whole genome shotgun (WGS) entry which is preliminary data.</text>
</comment>
<dbReference type="InterPro" id="IPR011990">
    <property type="entry name" value="TPR-like_helical_dom_sf"/>
</dbReference>
<dbReference type="SUPFAM" id="SSF48452">
    <property type="entry name" value="TPR-like"/>
    <property type="match status" value="1"/>
</dbReference>
<gene>
    <name evidence="3" type="ORF">I6U51_03555</name>
</gene>
<evidence type="ECO:0000313" key="3">
    <source>
        <dbReference type="EMBL" id="MBI6871782.1"/>
    </source>
</evidence>
<dbReference type="PANTHER" id="PTHR46558">
    <property type="entry name" value="TRACRIPTIONAL REGULATORY PROTEIN-RELATED-RELATED"/>
    <property type="match status" value="1"/>
</dbReference>
<dbReference type="SUPFAM" id="SSF47413">
    <property type="entry name" value="lambda repressor-like DNA-binding domains"/>
    <property type="match status" value="1"/>
</dbReference>
<dbReference type="Pfam" id="PF01381">
    <property type="entry name" value="HTH_3"/>
    <property type="match status" value="1"/>
</dbReference>
<dbReference type="InterPro" id="IPR010982">
    <property type="entry name" value="Lambda_DNA-bd_dom_sf"/>
</dbReference>
<dbReference type="EMBL" id="JAEEGB010000004">
    <property type="protein sequence ID" value="MBI6871782.1"/>
    <property type="molecule type" value="Genomic_DNA"/>
</dbReference>
<evidence type="ECO:0000256" key="1">
    <source>
        <dbReference type="ARBA" id="ARBA00023125"/>
    </source>
</evidence>
<reference evidence="3" key="1">
    <citation type="submission" date="2020-12" db="EMBL/GenBank/DDBJ databases">
        <title>Clostridium thailandense sp. nov., a novel acetogenic bacterium isolated from peat land soil in Thailand.</title>
        <authorList>
            <person name="Chaikitkaew S."/>
            <person name="Birkeland N.K."/>
        </authorList>
    </citation>
    <scope>NUCLEOTIDE SEQUENCE</scope>
    <source>
        <strain evidence="3">DSM 17425</strain>
    </source>
</reference>
<dbReference type="CDD" id="cd00093">
    <property type="entry name" value="HTH_XRE"/>
    <property type="match status" value="1"/>
</dbReference>
<dbReference type="InterPro" id="IPR001387">
    <property type="entry name" value="Cro/C1-type_HTH"/>
</dbReference>
<protein>
    <submittedName>
        <fullName evidence="3">Helix-turn-helix domain-containing protein</fullName>
    </submittedName>
</protein>
<name>A0A934M254_9CLOT</name>
<accession>A0A934M254</accession>
<keyword evidence="4" id="KW-1185">Reference proteome</keyword>
<dbReference type="Gene3D" id="1.10.260.40">
    <property type="entry name" value="lambda repressor-like DNA-binding domains"/>
    <property type="match status" value="1"/>
</dbReference>
<dbReference type="SMART" id="SM00530">
    <property type="entry name" value="HTH_XRE"/>
    <property type="match status" value="1"/>
</dbReference>
<sequence>MDKLLIGEVILKLRKEKGITQEQLGNFIGVSTAAVSKWESGSSYPDITLLPVIATFFNITIDKLLNFKIELSDEEVMKIFSECESLFSNGALDEAIDKCKNYVLKYPSSYYLKLRVGFLFTMYSWKSSDKEIGKNMINYSIELFEDVSQNCSKAELVEAALYQLGALYPSIEEEDKAIEALSKINKSKLDPDMLLAGIHIKRNELKKARELLQSSLYKSVNDIGMVCMGLANSFMKEEKDLKMIEKYYNLSINVKKVFSTDEYSAFGLTMEYLNFAETYLQFNETKKAIDMLYNMIEDIKKNDINEPAKFSSIWCFNEIPVGTRTITMNLYENIFKIFEQPIFDIIRESEEFISIMNELKKLEENSLSKK</sequence>
<keyword evidence="1" id="KW-0238">DNA-binding</keyword>
<dbReference type="Gene3D" id="1.25.40.10">
    <property type="entry name" value="Tetratricopeptide repeat domain"/>
    <property type="match status" value="1"/>
</dbReference>
<evidence type="ECO:0000259" key="2">
    <source>
        <dbReference type="PROSITE" id="PS50943"/>
    </source>
</evidence>
<proteinExistence type="predicted"/>
<feature type="domain" description="HTH cro/C1-type" evidence="2">
    <location>
        <begin position="10"/>
        <end position="64"/>
    </location>
</feature>
<organism evidence="3 4">
    <name type="scientific">Clostridium aciditolerans</name>
    <dbReference type="NCBI Taxonomy" id="339861"/>
    <lineage>
        <taxon>Bacteria</taxon>
        <taxon>Bacillati</taxon>
        <taxon>Bacillota</taxon>
        <taxon>Clostridia</taxon>
        <taxon>Eubacteriales</taxon>
        <taxon>Clostridiaceae</taxon>
        <taxon>Clostridium</taxon>
    </lineage>
</organism>
<dbReference type="RefSeq" id="WP_211141216.1">
    <property type="nucleotide sequence ID" value="NZ_JAEEGB010000004.1"/>
</dbReference>
<dbReference type="AlphaFoldDB" id="A0A934M254"/>